<gene>
    <name evidence="1" type="primary">Contig8052.g8598</name>
    <name evidence="1" type="ORF">STYLEM_14720</name>
</gene>
<accession>A0A078AXW9</accession>
<dbReference type="AlphaFoldDB" id="A0A078AXW9"/>
<organism evidence="1 2">
    <name type="scientific">Stylonychia lemnae</name>
    <name type="common">Ciliate</name>
    <dbReference type="NCBI Taxonomy" id="5949"/>
    <lineage>
        <taxon>Eukaryota</taxon>
        <taxon>Sar</taxon>
        <taxon>Alveolata</taxon>
        <taxon>Ciliophora</taxon>
        <taxon>Intramacronucleata</taxon>
        <taxon>Spirotrichea</taxon>
        <taxon>Stichotrichia</taxon>
        <taxon>Sporadotrichida</taxon>
        <taxon>Oxytrichidae</taxon>
        <taxon>Stylonychinae</taxon>
        <taxon>Stylonychia</taxon>
    </lineage>
</organism>
<proteinExistence type="predicted"/>
<protein>
    <submittedName>
        <fullName evidence="1">Leucine rich repeat family protein</fullName>
    </submittedName>
</protein>
<evidence type="ECO:0000313" key="1">
    <source>
        <dbReference type="EMBL" id="CDW85638.1"/>
    </source>
</evidence>
<name>A0A078AXW9_STYLE</name>
<sequence>MTSYNFYSSNKDYFFSNSQVRQSVEKSRKIDYADDEVNLEDDFKDYRCIREDNNQSVDFTQQQKLKKSNRFFLKKINHMNKQSARQFVDRYRKQRMSFDSAQSNQSSFMFNTNSKKVIENPFILVISNYCDKQHSNLQNLVILETPQHSFIRFINQFDESSFQVKILERIQKSLNNQSQGLLNVINQFIHESQGSLIDSKNQIIDGDQILFICRHQSINLNYKYLDKCIEQSLKRGQISFDVKYDKKGDDFQDKYQEILSKTQVKAPSKDSKVLQNKIIKNDLYQSVMQSNHSSFVRYLETPISQRRIRKKEFEEIDQKNSNLIMRQFSKKKTELTDNQYNFVTFKNSNYSPARFSILKSSQNKSRYDPPSANEQIMDQAYQDQNQQSQDYLHKSQDLLVPMNVSIDQKPISIETSNFPHQAEFTLQNKTTTILQKYNTSVNKTSQPFIPNEVTQQKKLAAIKKRLEKYRHQRAVESFQNEQIDQEYKDNIANFMKKHFENPDKIEKLESKLFKIPEARVNKSQLSRPLTKQLPKINRQNKSTFVLNKDNENDASEQVEERVSRSISPSVNLQSKFLDHIKNKKVINTFVDQELNYIVKSRPKDEVSQKITNKRLNISAFDPIRSKSIRQQKKNTMDYLKMNTFQAAGERRSLENVIRQNFKPLIKMNLPQLEQETGFTRRDLYNLYSHFLSILRIQQTERQHLKSDRIGDLIGVDFDIFHHNVPVIKYENREVAEKILKNIKEEIKEDQIRWADFLKYLRQILAKSFSEKIDIFFYAFDVDKNRKFSWNEVQNISINCLSQMFSSRDEFMESLSVYFTKYIFEAVGYDKNEEIPMDEIKHAIKTASGEQGDLLKMFVGAENFDEDKSTD</sequence>
<reference evidence="1 2" key="1">
    <citation type="submission" date="2014-06" db="EMBL/GenBank/DDBJ databases">
        <authorList>
            <person name="Swart Estienne"/>
        </authorList>
    </citation>
    <scope>NUCLEOTIDE SEQUENCE [LARGE SCALE GENOMIC DNA]</scope>
    <source>
        <strain evidence="1 2">130c</strain>
    </source>
</reference>
<dbReference type="SUPFAM" id="SSF47473">
    <property type="entry name" value="EF-hand"/>
    <property type="match status" value="1"/>
</dbReference>
<dbReference type="EMBL" id="CCKQ01013920">
    <property type="protein sequence ID" value="CDW85638.1"/>
    <property type="molecule type" value="Genomic_DNA"/>
</dbReference>
<evidence type="ECO:0000313" key="2">
    <source>
        <dbReference type="Proteomes" id="UP000039865"/>
    </source>
</evidence>
<keyword evidence="2" id="KW-1185">Reference proteome</keyword>
<dbReference type="InParanoid" id="A0A078AXW9"/>
<dbReference type="OMA" id="RNDITIF"/>
<dbReference type="Proteomes" id="UP000039865">
    <property type="component" value="Unassembled WGS sequence"/>
</dbReference>
<dbReference type="Gene3D" id="1.10.238.10">
    <property type="entry name" value="EF-hand"/>
    <property type="match status" value="1"/>
</dbReference>
<dbReference type="InterPro" id="IPR011992">
    <property type="entry name" value="EF-hand-dom_pair"/>
</dbReference>
<dbReference type="OrthoDB" id="291688at2759"/>